<dbReference type="CDD" id="cd01536">
    <property type="entry name" value="PBP1_ABC_sugar_binding-like"/>
    <property type="match status" value="1"/>
</dbReference>
<gene>
    <name evidence="6" type="ORF">GN330_15360</name>
</gene>
<feature type="domain" description="Periplasmic binding protein" evidence="5">
    <location>
        <begin position="133"/>
        <end position="401"/>
    </location>
</feature>
<protein>
    <submittedName>
        <fullName evidence="6">Substrate-binding domain-containing protein</fullName>
    </submittedName>
</protein>
<accession>A0A844QH51</accession>
<name>A0A844QH51_9HYPH</name>
<evidence type="ECO:0000256" key="4">
    <source>
        <dbReference type="SAM" id="MobiDB-lite"/>
    </source>
</evidence>
<evidence type="ECO:0000313" key="6">
    <source>
        <dbReference type="EMBL" id="MVA98625.1"/>
    </source>
</evidence>
<evidence type="ECO:0000256" key="1">
    <source>
        <dbReference type="ARBA" id="ARBA00004196"/>
    </source>
</evidence>
<comment type="similarity">
    <text evidence="2">Belongs to the bacterial solute-binding protein 2 family.</text>
</comment>
<evidence type="ECO:0000256" key="2">
    <source>
        <dbReference type="ARBA" id="ARBA00007639"/>
    </source>
</evidence>
<reference evidence="6 7" key="1">
    <citation type="submission" date="2019-12" db="EMBL/GenBank/DDBJ databases">
        <title>Nitratireductor arenosus sp. nov., Isolated from sea sand, Jeju island, South Korea.</title>
        <authorList>
            <person name="Kim W."/>
        </authorList>
    </citation>
    <scope>NUCLEOTIDE SEQUENCE [LARGE SCALE GENOMIC DNA]</scope>
    <source>
        <strain evidence="6 7">CAU 1489</strain>
    </source>
</reference>
<dbReference type="Pfam" id="PF13407">
    <property type="entry name" value="Peripla_BP_4"/>
    <property type="match status" value="1"/>
</dbReference>
<dbReference type="Gene3D" id="3.40.50.2300">
    <property type="match status" value="2"/>
</dbReference>
<keyword evidence="7" id="KW-1185">Reference proteome</keyword>
<comment type="caution">
    <text evidence="6">The sequence shown here is derived from an EMBL/GenBank/DDBJ whole genome shotgun (WGS) entry which is preliminary data.</text>
</comment>
<dbReference type="EMBL" id="WPHG01000003">
    <property type="protein sequence ID" value="MVA98625.1"/>
    <property type="molecule type" value="Genomic_DNA"/>
</dbReference>
<dbReference type="SUPFAM" id="SSF53822">
    <property type="entry name" value="Periplasmic binding protein-like I"/>
    <property type="match status" value="1"/>
</dbReference>
<dbReference type="InterPro" id="IPR025997">
    <property type="entry name" value="SBP_2_dom"/>
</dbReference>
<feature type="region of interest" description="Disordered" evidence="4">
    <location>
        <begin position="1"/>
        <end position="23"/>
    </location>
</feature>
<sequence>MRSDRMSSRNSSYTAVEPRPRLAGAPSWPSLAPDFVLAFFVVLGATSYSLQPHGSAVDRPLNNQCARTGKAKIPVSKFQLHKVCIMTTLRRLEGSFAFVGGDAIMNSLQRLAASAAVLTFALSGTAAAKDWKVAFFASSAQNGFNQAVYEGVEKKAKELGNIETAIYDGQFDAARQYSQIEDVLAGGQFDAFIVVPNDTVGIAGAVEQVGAAGKPLATALFPIGPDLSKLEPQVPGVTATVASPPADGARAQAEDVVEFCAERDPCKVVIMIGQRIYPFDNLRYEAYRAVLDKHANIKVVATGEGNYDPDKSLTVMQDILQANNDIDVVLSNADQHLIGVEIALEAAGKSVADLYLSGGGAASVAIEAIREGRWDVTLAHFPVSMGEYALDTVVKVLEGKDAPTVINMDEVGPVPALIDAAVLKEHPDFKGEWAQ</sequence>
<comment type="subcellular location">
    <subcellularLocation>
        <location evidence="1">Cell envelope</location>
    </subcellularLocation>
</comment>
<evidence type="ECO:0000313" key="7">
    <source>
        <dbReference type="Proteomes" id="UP000463224"/>
    </source>
</evidence>
<dbReference type="PANTHER" id="PTHR46847">
    <property type="entry name" value="D-ALLOSE-BINDING PERIPLASMIC PROTEIN-RELATED"/>
    <property type="match status" value="1"/>
</dbReference>
<dbReference type="PANTHER" id="PTHR46847:SF1">
    <property type="entry name" value="D-ALLOSE-BINDING PERIPLASMIC PROTEIN-RELATED"/>
    <property type="match status" value="1"/>
</dbReference>
<dbReference type="Proteomes" id="UP000463224">
    <property type="component" value="Unassembled WGS sequence"/>
</dbReference>
<dbReference type="AlphaFoldDB" id="A0A844QH51"/>
<evidence type="ECO:0000256" key="3">
    <source>
        <dbReference type="ARBA" id="ARBA00022729"/>
    </source>
</evidence>
<dbReference type="InterPro" id="IPR028082">
    <property type="entry name" value="Peripla_BP_I"/>
</dbReference>
<keyword evidence="3" id="KW-0732">Signal</keyword>
<evidence type="ECO:0000259" key="5">
    <source>
        <dbReference type="Pfam" id="PF13407"/>
    </source>
</evidence>
<proteinExistence type="inferred from homology"/>
<organism evidence="6 7">
    <name type="scientific">Nitratireductor arenosus</name>
    <dbReference type="NCBI Taxonomy" id="2682096"/>
    <lineage>
        <taxon>Bacteria</taxon>
        <taxon>Pseudomonadati</taxon>
        <taxon>Pseudomonadota</taxon>
        <taxon>Alphaproteobacteria</taxon>
        <taxon>Hyphomicrobiales</taxon>
        <taxon>Phyllobacteriaceae</taxon>
        <taxon>Nitratireductor</taxon>
    </lineage>
</organism>
<dbReference type="GO" id="GO:0030313">
    <property type="term" value="C:cell envelope"/>
    <property type="evidence" value="ECO:0007669"/>
    <property type="project" value="UniProtKB-SubCell"/>
</dbReference>
<dbReference type="GO" id="GO:0030246">
    <property type="term" value="F:carbohydrate binding"/>
    <property type="evidence" value="ECO:0007669"/>
    <property type="project" value="UniProtKB-ARBA"/>
</dbReference>